<keyword evidence="3" id="KW-1185">Reference proteome</keyword>
<protein>
    <submittedName>
        <fullName evidence="4">THO complex subunit 4A-like</fullName>
    </submittedName>
</protein>
<dbReference type="Proteomes" id="UP000189701">
    <property type="component" value="Unplaced"/>
</dbReference>
<dbReference type="eggNOG" id="KOG0533">
    <property type="taxonomic scope" value="Eukaryota"/>
</dbReference>
<proteinExistence type="predicted"/>
<evidence type="ECO:0000256" key="1">
    <source>
        <dbReference type="ARBA" id="ARBA00022884"/>
    </source>
</evidence>
<feature type="region of interest" description="Disordered" evidence="2">
    <location>
        <begin position="1"/>
        <end position="66"/>
    </location>
</feature>
<gene>
    <name evidence="4" type="primary">LOC104213348</name>
</gene>
<evidence type="ECO:0000256" key="2">
    <source>
        <dbReference type="SAM" id="MobiDB-lite"/>
    </source>
</evidence>
<dbReference type="InterPro" id="IPR051229">
    <property type="entry name" value="ALYREF_mRNA_export"/>
</dbReference>
<dbReference type="PANTHER" id="PTHR19965">
    <property type="entry name" value="RNA AND EXPORT FACTOR BINDING PROTEIN"/>
    <property type="match status" value="1"/>
</dbReference>
<dbReference type="PANTHER" id="PTHR19965:SF65">
    <property type="entry name" value="THO COMPLEX SUBUNIT 4A-LIKE"/>
    <property type="match status" value="1"/>
</dbReference>
<reference evidence="3" key="1">
    <citation type="journal article" date="2013" name="Genome Biol.">
        <title>Reference genomes and transcriptomes of Nicotiana sylvestris and Nicotiana tomentosiformis.</title>
        <authorList>
            <person name="Sierro N."/>
            <person name="Battey J.N."/>
            <person name="Ouadi S."/>
            <person name="Bovet L."/>
            <person name="Goepfert S."/>
            <person name="Bakaher N."/>
            <person name="Peitsch M.C."/>
            <person name="Ivanov N.V."/>
        </authorList>
    </citation>
    <scope>NUCLEOTIDE SEQUENCE [LARGE SCALE GENOMIC DNA]</scope>
</reference>
<keyword evidence="1" id="KW-0694">RNA-binding</keyword>
<dbReference type="GO" id="GO:0003729">
    <property type="term" value="F:mRNA binding"/>
    <property type="evidence" value="ECO:0007669"/>
    <property type="project" value="TreeGrafter"/>
</dbReference>
<evidence type="ECO:0000313" key="4">
    <source>
        <dbReference type="RefSeq" id="XP_009761146.1"/>
    </source>
</evidence>
<sequence>MSNLDVSLDDLIKRNKSSSSRNPRPRTSGSGSGSGGPGPRRRFPNRAANRSAPYSSGPVHAPESTWDHDMFAEHAPAYPAARGAGGISGIETGIKLLISNLDYGVSNEDIKVIFHALLFLGPLSLSKSTSLVVLLLYTSIRKFKHQIAQ</sequence>
<dbReference type="GO" id="GO:0006406">
    <property type="term" value="P:mRNA export from nucleus"/>
    <property type="evidence" value="ECO:0007669"/>
    <property type="project" value="TreeGrafter"/>
</dbReference>
<dbReference type="RefSeq" id="XP_009761146.1">
    <property type="nucleotide sequence ID" value="XM_009762844.1"/>
</dbReference>
<reference evidence="4" key="2">
    <citation type="submission" date="2025-08" db="UniProtKB">
        <authorList>
            <consortium name="RefSeq"/>
        </authorList>
    </citation>
    <scope>IDENTIFICATION</scope>
    <source>
        <tissue evidence="4">Leaf</tissue>
    </source>
</reference>
<organism evidence="3 4">
    <name type="scientific">Nicotiana sylvestris</name>
    <name type="common">Wood tobacco</name>
    <name type="synonym">South American tobacco</name>
    <dbReference type="NCBI Taxonomy" id="4096"/>
    <lineage>
        <taxon>Eukaryota</taxon>
        <taxon>Viridiplantae</taxon>
        <taxon>Streptophyta</taxon>
        <taxon>Embryophyta</taxon>
        <taxon>Tracheophyta</taxon>
        <taxon>Spermatophyta</taxon>
        <taxon>Magnoliopsida</taxon>
        <taxon>eudicotyledons</taxon>
        <taxon>Gunneridae</taxon>
        <taxon>Pentapetalae</taxon>
        <taxon>asterids</taxon>
        <taxon>lamiids</taxon>
        <taxon>Solanales</taxon>
        <taxon>Solanaceae</taxon>
        <taxon>Nicotianoideae</taxon>
        <taxon>Nicotianeae</taxon>
        <taxon>Nicotiana</taxon>
    </lineage>
</organism>
<accession>A0A1U7V865</accession>
<name>A0A1U7V865_NICSY</name>
<dbReference type="GO" id="GO:0005634">
    <property type="term" value="C:nucleus"/>
    <property type="evidence" value="ECO:0007669"/>
    <property type="project" value="TreeGrafter"/>
</dbReference>
<evidence type="ECO:0000313" key="3">
    <source>
        <dbReference type="Proteomes" id="UP000189701"/>
    </source>
</evidence>
<feature type="compositionally biased region" description="Low complexity" evidence="2">
    <location>
        <begin position="17"/>
        <end position="29"/>
    </location>
</feature>
<dbReference type="AlphaFoldDB" id="A0A1U7V865"/>
<dbReference type="STRING" id="4096.A0A1U7V865"/>